<evidence type="ECO:0000256" key="2">
    <source>
        <dbReference type="SAM" id="MobiDB-lite"/>
    </source>
</evidence>
<name>A0A350NZ83_9ALTE</name>
<gene>
    <name evidence="3" type="ORF">DCW74_01275</name>
</gene>
<keyword evidence="1" id="KW-0175">Coiled coil</keyword>
<protein>
    <submittedName>
        <fullName evidence="3">Uncharacterized protein</fullName>
    </submittedName>
</protein>
<feature type="compositionally biased region" description="Basic and acidic residues" evidence="2">
    <location>
        <begin position="41"/>
        <end position="60"/>
    </location>
</feature>
<evidence type="ECO:0000256" key="1">
    <source>
        <dbReference type="SAM" id="Coils"/>
    </source>
</evidence>
<proteinExistence type="predicted"/>
<reference evidence="3 4" key="1">
    <citation type="journal article" date="2018" name="Nat. Biotechnol.">
        <title>A standardized bacterial taxonomy based on genome phylogeny substantially revises the tree of life.</title>
        <authorList>
            <person name="Parks D.H."/>
            <person name="Chuvochina M."/>
            <person name="Waite D.W."/>
            <person name="Rinke C."/>
            <person name="Skarshewski A."/>
            <person name="Chaumeil P.A."/>
            <person name="Hugenholtz P."/>
        </authorList>
    </citation>
    <scope>NUCLEOTIDE SEQUENCE [LARGE SCALE GENOMIC DNA]</scope>
    <source>
        <strain evidence="3">UBA11978</strain>
    </source>
</reference>
<feature type="compositionally biased region" description="Acidic residues" evidence="2">
    <location>
        <begin position="67"/>
        <end position="76"/>
    </location>
</feature>
<comment type="caution">
    <text evidence="3">The sequence shown here is derived from an EMBL/GenBank/DDBJ whole genome shotgun (WGS) entry which is preliminary data.</text>
</comment>
<sequence>MSNAGAQFEEIPDSSELNATPIDMSEEPENVPMQLQDTSLDEIRPEVVAKEDPIYFDEKGSMVTPEEPVEEPEAEPEQAAADTQLGIPKAESTPDYLQALANSQKQMAEYLTLQQQLKQEEERAAQLEQQREEEAYYQSDEFVTEMCNKSGLDAEDPIHRQLIHQRLDMQRQSHEYNQRLQMMEQRYYQQELSNTKQRNQQTLQSTFNDAASQYKGVSAEMLDAARHQANLLVETGMTPDRAVTESMKFIRLAAKQSTQQVTNKVSDRQKRLDKINNLGPGRGAKSHRKTQITMAEADRLIEKYGFVPR</sequence>
<evidence type="ECO:0000313" key="3">
    <source>
        <dbReference type="EMBL" id="HAW74350.1"/>
    </source>
</evidence>
<organism evidence="3 4">
    <name type="scientific">Alteromonas australica</name>
    <dbReference type="NCBI Taxonomy" id="589873"/>
    <lineage>
        <taxon>Bacteria</taxon>
        <taxon>Pseudomonadati</taxon>
        <taxon>Pseudomonadota</taxon>
        <taxon>Gammaproteobacteria</taxon>
        <taxon>Alteromonadales</taxon>
        <taxon>Alteromonadaceae</taxon>
        <taxon>Alteromonas/Salinimonas group</taxon>
        <taxon>Alteromonas</taxon>
    </lineage>
</organism>
<dbReference type="AlphaFoldDB" id="A0A350NZ83"/>
<evidence type="ECO:0000313" key="4">
    <source>
        <dbReference type="Proteomes" id="UP000263517"/>
    </source>
</evidence>
<dbReference type="EMBL" id="DNAN01000046">
    <property type="protein sequence ID" value="HAW74350.1"/>
    <property type="molecule type" value="Genomic_DNA"/>
</dbReference>
<feature type="region of interest" description="Disordered" evidence="2">
    <location>
        <begin position="1"/>
        <end position="91"/>
    </location>
</feature>
<accession>A0A350NZ83</accession>
<dbReference type="Proteomes" id="UP000263517">
    <property type="component" value="Unassembled WGS sequence"/>
</dbReference>
<feature type="coiled-coil region" evidence="1">
    <location>
        <begin position="100"/>
        <end position="137"/>
    </location>
</feature>